<dbReference type="STRING" id="662755.CRES_0486"/>
<dbReference type="PANTHER" id="PTHR30086:SF17">
    <property type="entry name" value="LYSE FAMILY TRANSLOCATOR"/>
    <property type="match status" value="1"/>
</dbReference>
<evidence type="ECO:0000256" key="6">
    <source>
        <dbReference type="SAM" id="Phobius"/>
    </source>
</evidence>
<dbReference type="EMBL" id="CP002857">
    <property type="protein sequence ID" value="AEI08849.1"/>
    <property type="molecule type" value="Genomic_DNA"/>
</dbReference>
<dbReference type="AlphaFoldDB" id="F8DYF6"/>
<keyword evidence="4 6" id="KW-1133">Transmembrane helix</keyword>
<evidence type="ECO:0000256" key="4">
    <source>
        <dbReference type="ARBA" id="ARBA00022989"/>
    </source>
</evidence>
<gene>
    <name evidence="7" type="primary">rhtC</name>
    <name evidence="7" type="ordered locus">CRES_0486</name>
</gene>
<dbReference type="KEGG" id="crd:CRES_0486"/>
<dbReference type="GO" id="GO:0015171">
    <property type="term" value="F:amino acid transmembrane transporter activity"/>
    <property type="evidence" value="ECO:0007669"/>
    <property type="project" value="TreeGrafter"/>
</dbReference>
<feature type="transmembrane region" description="Helical" evidence="6">
    <location>
        <begin position="184"/>
        <end position="203"/>
    </location>
</feature>
<feature type="transmembrane region" description="Helical" evidence="6">
    <location>
        <begin position="69"/>
        <end position="90"/>
    </location>
</feature>
<proteinExistence type="predicted"/>
<dbReference type="PANTHER" id="PTHR30086">
    <property type="entry name" value="ARGININE EXPORTER PROTEIN ARGO"/>
    <property type="match status" value="1"/>
</dbReference>
<keyword evidence="2" id="KW-1003">Cell membrane</keyword>
<organism evidence="7 8">
    <name type="scientific">Corynebacterium resistens (strain DSM 45100 / JCM 12819 / GTC 2026 / SICGH 158)</name>
    <dbReference type="NCBI Taxonomy" id="662755"/>
    <lineage>
        <taxon>Bacteria</taxon>
        <taxon>Bacillati</taxon>
        <taxon>Actinomycetota</taxon>
        <taxon>Actinomycetes</taxon>
        <taxon>Mycobacteriales</taxon>
        <taxon>Corynebacteriaceae</taxon>
        <taxon>Corynebacterium</taxon>
    </lineage>
</organism>
<name>F8DYF6_CORRG</name>
<protein>
    <submittedName>
        <fullName evidence="7">Threonine efflux protein</fullName>
    </submittedName>
</protein>
<keyword evidence="8" id="KW-1185">Reference proteome</keyword>
<dbReference type="eggNOG" id="COG1280">
    <property type="taxonomic scope" value="Bacteria"/>
</dbReference>
<dbReference type="GO" id="GO:0005886">
    <property type="term" value="C:plasma membrane"/>
    <property type="evidence" value="ECO:0007669"/>
    <property type="project" value="UniProtKB-SubCell"/>
</dbReference>
<dbReference type="HOGENOM" id="CLU_079569_0_1_11"/>
<accession>F8DYF6</accession>
<evidence type="ECO:0000256" key="2">
    <source>
        <dbReference type="ARBA" id="ARBA00022475"/>
    </source>
</evidence>
<reference evidence="7 8" key="1">
    <citation type="journal article" date="2012" name="BMC Genomics">
        <title>Complete genome sequence, lifestyle, and multi-drug resistance of the human pathogen Corynebacterium resistens DSM 45100 isolated from blood samples of a leukemia patient.</title>
        <authorList>
            <person name="Schroder J."/>
            <person name="Maus I."/>
            <person name="Meyer K."/>
            <person name="Wordemann S."/>
            <person name="Blom J."/>
            <person name="Jaenicke S."/>
            <person name="Schneider J."/>
            <person name="Trost E."/>
            <person name="Tauch A."/>
        </authorList>
    </citation>
    <scope>NUCLEOTIDE SEQUENCE [LARGE SCALE GENOMIC DNA]</scope>
    <source>
        <strain evidence="8">DSM 45100 / JCM 12819 / CCUG 50093 / GTC 2026 / SICGH 158</strain>
    </source>
</reference>
<evidence type="ECO:0000313" key="8">
    <source>
        <dbReference type="Proteomes" id="UP000000492"/>
    </source>
</evidence>
<evidence type="ECO:0000256" key="5">
    <source>
        <dbReference type="ARBA" id="ARBA00023136"/>
    </source>
</evidence>
<feature type="transmembrane region" description="Helical" evidence="6">
    <location>
        <begin position="215"/>
        <end position="236"/>
    </location>
</feature>
<comment type="subcellular location">
    <subcellularLocation>
        <location evidence="1">Cell membrane</location>
        <topology evidence="1">Multi-pass membrane protein</topology>
    </subcellularLocation>
</comment>
<dbReference type="InterPro" id="IPR001123">
    <property type="entry name" value="LeuE-type"/>
</dbReference>
<keyword evidence="5 6" id="KW-0472">Membrane</keyword>
<dbReference type="RefSeq" id="WP_013887874.1">
    <property type="nucleotide sequence ID" value="NC_015673.1"/>
</dbReference>
<evidence type="ECO:0000313" key="7">
    <source>
        <dbReference type="EMBL" id="AEI08849.1"/>
    </source>
</evidence>
<evidence type="ECO:0000256" key="1">
    <source>
        <dbReference type="ARBA" id="ARBA00004651"/>
    </source>
</evidence>
<dbReference type="Pfam" id="PF01810">
    <property type="entry name" value="LysE"/>
    <property type="match status" value="1"/>
</dbReference>
<sequence length="243" mass="26098">MTVGAYLGLLGAWVTAIATPGPDTVQLLRLGARSRRNAMAAALGMCVGNAIWPIVTMAGLAALLKAFPWVLTVMYCAGGLFLLIMGVSALRGGIVDLRTRALMPIPGRTERNVGAHSEASNQEEAMNAANQPARKTLVKQLSDFQAWRLGLASNLSNPKALLFFAAVFAQFLPTGLAWSERLLVLVMMTSVCAAWFFTLAWAVSQPGWAEKLRVANPWIEVVAGTLFCLLGGFLLYQAAIDIF</sequence>
<dbReference type="OrthoDB" id="9784202at2"/>
<feature type="transmembrane region" description="Helical" evidence="6">
    <location>
        <begin position="40"/>
        <end position="63"/>
    </location>
</feature>
<keyword evidence="3 6" id="KW-0812">Transmembrane</keyword>
<dbReference type="Proteomes" id="UP000000492">
    <property type="component" value="Chromosome"/>
</dbReference>
<evidence type="ECO:0000256" key="3">
    <source>
        <dbReference type="ARBA" id="ARBA00022692"/>
    </source>
</evidence>